<organism evidence="1 2">
    <name type="scientific">Capnocytophaga cynodegmi</name>
    <dbReference type="NCBI Taxonomy" id="28189"/>
    <lineage>
        <taxon>Bacteria</taxon>
        <taxon>Pseudomonadati</taxon>
        <taxon>Bacteroidota</taxon>
        <taxon>Flavobacteriia</taxon>
        <taxon>Flavobacteriales</taxon>
        <taxon>Flavobacteriaceae</taxon>
        <taxon>Capnocytophaga</taxon>
    </lineage>
</organism>
<dbReference type="Proteomes" id="UP000038083">
    <property type="component" value="Unassembled WGS sequence"/>
</dbReference>
<evidence type="ECO:0000313" key="1">
    <source>
        <dbReference type="EMBL" id="CEN41816.1"/>
    </source>
</evidence>
<proteinExistence type="predicted"/>
<accession>A0A0B7HQ27</accession>
<protein>
    <submittedName>
        <fullName evidence="1">Uncharacterized protein</fullName>
    </submittedName>
</protein>
<gene>
    <name evidence="1" type="ORF">CCYN74_80040</name>
</gene>
<dbReference type="EMBL" id="CDOG01000078">
    <property type="protein sequence ID" value="CEN41816.1"/>
    <property type="molecule type" value="Genomic_DNA"/>
</dbReference>
<name>A0A0B7HQ27_9FLAO</name>
<evidence type="ECO:0000313" key="2">
    <source>
        <dbReference type="Proteomes" id="UP000038083"/>
    </source>
</evidence>
<sequence>MSIFILNYPDVFHTNDIILLYLVTKIYKIIETYYKILIVTKNILPLQHCYRKF</sequence>
<dbReference type="AlphaFoldDB" id="A0A0B7HQ27"/>
<reference evidence="1 2" key="1">
    <citation type="submission" date="2015-01" db="EMBL/GenBank/DDBJ databases">
        <authorList>
            <person name="MANFREDI Pablo"/>
        </authorList>
    </citation>
    <scope>NUCLEOTIDE SEQUENCE [LARGE SCALE GENOMIC DNA]</scope>
    <source>
        <strain evidence="1 2">Ccy74</strain>
    </source>
</reference>